<protein>
    <submittedName>
        <fullName evidence="1">Uncharacterized protein</fullName>
    </submittedName>
</protein>
<keyword evidence="2" id="KW-1185">Reference proteome</keyword>
<dbReference type="Proteomes" id="UP000467841">
    <property type="component" value="Unassembled WGS sequence"/>
</dbReference>
<evidence type="ECO:0000313" key="1">
    <source>
        <dbReference type="EMBL" id="CAA7040903.1"/>
    </source>
</evidence>
<comment type="caution">
    <text evidence="1">The sequence shown here is derived from an EMBL/GenBank/DDBJ whole genome shotgun (WGS) entry which is preliminary data.</text>
</comment>
<name>A0A6D2JLS3_9BRAS</name>
<dbReference type="EMBL" id="CACVBM020001237">
    <property type="protein sequence ID" value="CAA7040903.1"/>
    <property type="molecule type" value="Genomic_DNA"/>
</dbReference>
<organism evidence="1 2">
    <name type="scientific">Microthlaspi erraticum</name>
    <dbReference type="NCBI Taxonomy" id="1685480"/>
    <lineage>
        <taxon>Eukaryota</taxon>
        <taxon>Viridiplantae</taxon>
        <taxon>Streptophyta</taxon>
        <taxon>Embryophyta</taxon>
        <taxon>Tracheophyta</taxon>
        <taxon>Spermatophyta</taxon>
        <taxon>Magnoliopsida</taxon>
        <taxon>eudicotyledons</taxon>
        <taxon>Gunneridae</taxon>
        <taxon>Pentapetalae</taxon>
        <taxon>rosids</taxon>
        <taxon>malvids</taxon>
        <taxon>Brassicales</taxon>
        <taxon>Brassicaceae</taxon>
        <taxon>Coluteocarpeae</taxon>
        <taxon>Microthlaspi</taxon>
    </lineage>
</organism>
<reference evidence="1" key="1">
    <citation type="submission" date="2020-01" db="EMBL/GenBank/DDBJ databases">
        <authorList>
            <person name="Mishra B."/>
        </authorList>
    </citation>
    <scope>NUCLEOTIDE SEQUENCE [LARGE SCALE GENOMIC DNA]</scope>
</reference>
<sequence length="73" mass="8370">MQATLSLEQPPQAQTTCHLENAVRFKGKPLGSGNWLEQEGHICIRIDFTSNLAALRRRNRGDVDIRRQFLDLH</sequence>
<evidence type="ECO:0000313" key="2">
    <source>
        <dbReference type="Proteomes" id="UP000467841"/>
    </source>
</evidence>
<dbReference type="AlphaFoldDB" id="A0A6D2JLS3"/>
<accession>A0A6D2JLS3</accession>
<proteinExistence type="predicted"/>
<gene>
    <name evidence="1" type="ORF">MERR_LOCUS28138</name>
</gene>